<sequence>MTTNKYDTRVPGSRWWFRAEPLRDKADSEKTFLIYGVRAERKDPFRGIGGSDFGDPSVSAVSWGTFNLYGSSFGSVLIRIKSPRDIHLKITI</sequence>
<reference evidence="1" key="1">
    <citation type="submission" date="2020-08" db="EMBL/GenBank/DDBJ databases">
        <title>Genome sequencing and assembly of the red palm weevil Rhynchophorus ferrugineus.</title>
        <authorList>
            <person name="Dias G.B."/>
            <person name="Bergman C.M."/>
            <person name="Manee M."/>
        </authorList>
    </citation>
    <scope>NUCLEOTIDE SEQUENCE</scope>
    <source>
        <strain evidence="1">AA-2017</strain>
        <tissue evidence="1">Whole larva</tissue>
    </source>
</reference>
<evidence type="ECO:0000313" key="2">
    <source>
        <dbReference type="Proteomes" id="UP000625711"/>
    </source>
</evidence>
<keyword evidence="2" id="KW-1185">Reference proteome</keyword>
<dbReference type="AlphaFoldDB" id="A0A834IJG9"/>
<protein>
    <submittedName>
        <fullName evidence="1">Uncharacterized protein</fullName>
    </submittedName>
</protein>
<organism evidence="1 2">
    <name type="scientific">Rhynchophorus ferrugineus</name>
    <name type="common">Red palm weevil</name>
    <name type="synonym">Curculio ferrugineus</name>
    <dbReference type="NCBI Taxonomy" id="354439"/>
    <lineage>
        <taxon>Eukaryota</taxon>
        <taxon>Metazoa</taxon>
        <taxon>Ecdysozoa</taxon>
        <taxon>Arthropoda</taxon>
        <taxon>Hexapoda</taxon>
        <taxon>Insecta</taxon>
        <taxon>Pterygota</taxon>
        <taxon>Neoptera</taxon>
        <taxon>Endopterygota</taxon>
        <taxon>Coleoptera</taxon>
        <taxon>Polyphaga</taxon>
        <taxon>Cucujiformia</taxon>
        <taxon>Curculionidae</taxon>
        <taxon>Dryophthorinae</taxon>
        <taxon>Rhynchophorus</taxon>
    </lineage>
</organism>
<comment type="caution">
    <text evidence="1">The sequence shown here is derived from an EMBL/GenBank/DDBJ whole genome shotgun (WGS) entry which is preliminary data.</text>
</comment>
<proteinExistence type="predicted"/>
<dbReference type="EMBL" id="JAACXV010011047">
    <property type="protein sequence ID" value="KAF7275217.1"/>
    <property type="molecule type" value="Genomic_DNA"/>
</dbReference>
<name>A0A834IJG9_RHYFE</name>
<dbReference type="Proteomes" id="UP000625711">
    <property type="component" value="Unassembled WGS sequence"/>
</dbReference>
<accession>A0A834IJG9</accession>
<gene>
    <name evidence="1" type="ORF">GWI33_012074</name>
</gene>
<evidence type="ECO:0000313" key="1">
    <source>
        <dbReference type="EMBL" id="KAF7275217.1"/>
    </source>
</evidence>